<dbReference type="Pfam" id="PF00571">
    <property type="entry name" value="CBS"/>
    <property type="match status" value="1"/>
</dbReference>
<evidence type="ECO:0000313" key="14">
    <source>
        <dbReference type="EMBL" id="MBD8512935.1"/>
    </source>
</evidence>
<reference evidence="14 15" key="1">
    <citation type="submission" date="2020-09" db="EMBL/GenBank/DDBJ databases">
        <title>Photobacterium sp. CAU 1568 isolated from sand of Sido Beach.</title>
        <authorList>
            <person name="Kim W."/>
        </authorList>
    </citation>
    <scope>NUCLEOTIDE SEQUENCE [LARGE SCALE GENOMIC DNA]</scope>
    <source>
        <strain evidence="14 15">CAU 1568</strain>
    </source>
</reference>
<dbReference type="InterPro" id="IPR000644">
    <property type="entry name" value="CBS_dom"/>
</dbReference>
<keyword evidence="5" id="KW-0677">Repeat</keyword>
<dbReference type="PANTHER" id="PTHR22777">
    <property type="entry name" value="HEMOLYSIN-RELATED"/>
    <property type="match status" value="1"/>
</dbReference>
<dbReference type="InterPro" id="IPR002550">
    <property type="entry name" value="CNNM"/>
</dbReference>
<name>A0ABR9BK44_9GAMM</name>
<evidence type="ECO:0000256" key="6">
    <source>
        <dbReference type="ARBA" id="ARBA00022989"/>
    </source>
</evidence>
<evidence type="ECO:0000256" key="1">
    <source>
        <dbReference type="ARBA" id="ARBA00004651"/>
    </source>
</evidence>
<evidence type="ECO:0000256" key="2">
    <source>
        <dbReference type="ARBA" id="ARBA00006337"/>
    </source>
</evidence>
<dbReference type="PANTHER" id="PTHR22777:SF32">
    <property type="entry name" value="UPF0053 INNER MEMBRANE PROTEIN YFJD"/>
    <property type="match status" value="1"/>
</dbReference>
<keyword evidence="7 9" id="KW-0129">CBS domain</keyword>
<feature type="domain" description="CBS" evidence="12">
    <location>
        <begin position="272"/>
        <end position="332"/>
    </location>
</feature>
<evidence type="ECO:0000259" key="12">
    <source>
        <dbReference type="PROSITE" id="PS51371"/>
    </source>
</evidence>
<keyword evidence="8 10" id="KW-0472">Membrane</keyword>
<feature type="domain" description="CNNM transmembrane" evidence="13">
    <location>
        <begin position="2"/>
        <end position="191"/>
    </location>
</feature>
<dbReference type="Gene3D" id="3.30.465.10">
    <property type="match status" value="1"/>
</dbReference>
<dbReference type="PROSITE" id="PS51371">
    <property type="entry name" value="CBS"/>
    <property type="match status" value="1"/>
</dbReference>
<dbReference type="Gene3D" id="3.10.580.10">
    <property type="entry name" value="CBS-domain"/>
    <property type="match status" value="1"/>
</dbReference>
<dbReference type="Pfam" id="PF01595">
    <property type="entry name" value="CNNM"/>
    <property type="match status" value="1"/>
</dbReference>
<dbReference type="SUPFAM" id="SSF56176">
    <property type="entry name" value="FAD-binding/transporter-associated domain-like"/>
    <property type="match status" value="1"/>
</dbReference>
<sequence length="425" mass="47346">MDDISTGALFSLLVLLLLISGYFSGSETGMMSINRYKLRHLASQGHRGAKRVEKLLNRPDRLIGLILIGNNLVNILASAIATILGMRLYGDLGVAIATGALTMAILVFAEVTPKTLAALYPEKVAYSSSILLRILMKLLYPLVWFVNGITNSFLRLLGMRVDNMNDATLSSEELRTVVNEAGSLIPRRHQDMLLSILDLENVTVEDLMVPRNEIVGININDDWKSIVRQLSHAAHGRIVLYRDNIDEVVGMLRVREAYRLMMDKNDFSKENLLRAADKVYFIPEGTPLNIQLLKFQRRKERIGLIVDEYGDIQGLITLEDILEEIVGEFTTSISPTLAEEITPQSDGSLLIEGTANIRELNKSLNWDLPTDGPRTLNGLILEHLEDIPDSILSVSVAGYQMEIVEISDNMIKLVKILPAQLQKTG</sequence>
<keyword evidence="6 10" id="KW-1133">Transmembrane helix</keyword>
<dbReference type="SMART" id="SM01091">
    <property type="entry name" value="CorC_HlyC"/>
    <property type="match status" value="1"/>
</dbReference>
<evidence type="ECO:0000256" key="9">
    <source>
        <dbReference type="PROSITE-ProRule" id="PRU00703"/>
    </source>
</evidence>
<evidence type="ECO:0000256" key="8">
    <source>
        <dbReference type="ARBA" id="ARBA00023136"/>
    </source>
</evidence>
<dbReference type="SUPFAM" id="SSF54631">
    <property type="entry name" value="CBS-domain pair"/>
    <property type="match status" value="1"/>
</dbReference>
<dbReference type="InterPro" id="IPR044751">
    <property type="entry name" value="Ion_transp-like_CBS"/>
</dbReference>
<comment type="similarity">
    <text evidence="2">Belongs to the UPF0053 family.</text>
</comment>
<comment type="subcellular location">
    <subcellularLocation>
        <location evidence="1">Cell membrane</location>
        <topology evidence="1">Multi-pass membrane protein</topology>
    </subcellularLocation>
</comment>
<evidence type="ECO:0000256" key="5">
    <source>
        <dbReference type="ARBA" id="ARBA00022737"/>
    </source>
</evidence>
<feature type="transmembrane region" description="Helical" evidence="11">
    <location>
        <begin position="62"/>
        <end position="85"/>
    </location>
</feature>
<gene>
    <name evidence="14" type="ORF">IFO68_09555</name>
</gene>
<keyword evidence="15" id="KW-1185">Reference proteome</keyword>
<evidence type="ECO:0000259" key="13">
    <source>
        <dbReference type="PROSITE" id="PS51846"/>
    </source>
</evidence>
<organism evidence="14 15">
    <name type="scientific">Photobacterium arenosum</name>
    <dbReference type="NCBI Taxonomy" id="2774143"/>
    <lineage>
        <taxon>Bacteria</taxon>
        <taxon>Pseudomonadati</taxon>
        <taxon>Pseudomonadota</taxon>
        <taxon>Gammaproteobacteria</taxon>
        <taxon>Vibrionales</taxon>
        <taxon>Vibrionaceae</taxon>
        <taxon>Photobacterium</taxon>
    </lineage>
</organism>
<evidence type="ECO:0000256" key="4">
    <source>
        <dbReference type="ARBA" id="ARBA00022692"/>
    </source>
</evidence>
<evidence type="ECO:0000256" key="10">
    <source>
        <dbReference type="PROSITE-ProRule" id="PRU01193"/>
    </source>
</evidence>
<feature type="transmembrane region" description="Helical" evidence="11">
    <location>
        <begin position="92"/>
        <end position="110"/>
    </location>
</feature>
<dbReference type="InterPro" id="IPR016169">
    <property type="entry name" value="FAD-bd_PCMH_sub2"/>
</dbReference>
<dbReference type="InterPro" id="IPR036318">
    <property type="entry name" value="FAD-bd_PCMH-like_sf"/>
</dbReference>
<evidence type="ECO:0000256" key="7">
    <source>
        <dbReference type="ARBA" id="ARBA00023122"/>
    </source>
</evidence>
<accession>A0ABR9BK44</accession>
<dbReference type="InterPro" id="IPR046342">
    <property type="entry name" value="CBS_dom_sf"/>
</dbReference>
<evidence type="ECO:0000313" key="15">
    <source>
        <dbReference type="Proteomes" id="UP000649768"/>
    </source>
</evidence>
<comment type="caution">
    <text evidence="14">The sequence shown here is derived from an EMBL/GenBank/DDBJ whole genome shotgun (WGS) entry which is preliminary data.</text>
</comment>
<dbReference type="PROSITE" id="PS51846">
    <property type="entry name" value="CNNM"/>
    <property type="match status" value="1"/>
</dbReference>
<evidence type="ECO:0000256" key="3">
    <source>
        <dbReference type="ARBA" id="ARBA00022475"/>
    </source>
</evidence>
<proteinExistence type="inferred from homology"/>
<dbReference type="InterPro" id="IPR005170">
    <property type="entry name" value="Transptr-assoc_dom"/>
</dbReference>
<keyword evidence="4 10" id="KW-0812">Transmembrane</keyword>
<protein>
    <submittedName>
        <fullName evidence="14">DUF21 domain-containing protein</fullName>
    </submittedName>
</protein>
<dbReference type="Pfam" id="PF03471">
    <property type="entry name" value="CorC_HlyC"/>
    <property type="match status" value="1"/>
</dbReference>
<evidence type="ECO:0000256" key="11">
    <source>
        <dbReference type="SAM" id="Phobius"/>
    </source>
</evidence>
<dbReference type="CDD" id="cd04590">
    <property type="entry name" value="CBS_pair_CorC_HlyC_assoc"/>
    <property type="match status" value="1"/>
</dbReference>
<dbReference type="NCBIfam" id="NF008604">
    <property type="entry name" value="PRK11573.1"/>
    <property type="match status" value="1"/>
</dbReference>
<dbReference type="Proteomes" id="UP000649768">
    <property type="component" value="Unassembled WGS sequence"/>
</dbReference>
<keyword evidence="3" id="KW-1003">Cell membrane</keyword>
<feature type="transmembrane region" description="Helical" evidence="11">
    <location>
        <begin position="130"/>
        <end position="154"/>
    </location>
</feature>
<dbReference type="EMBL" id="JACYTP010000005">
    <property type="protein sequence ID" value="MBD8512935.1"/>
    <property type="molecule type" value="Genomic_DNA"/>
</dbReference>
<dbReference type="RefSeq" id="WP_192015703.1">
    <property type="nucleotide sequence ID" value="NZ_JACYTP010000005.1"/>
</dbReference>